<dbReference type="NCBIfam" id="NF004767">
    <property type="entry name" value="PRK06105.1"/>
    <property type="match status" value="1"/>
</dbReference>
<dbReference type="GO" id="GO:0009448">
    <property type="term" value="P:gamma-aminobutyric acid metabolic process"/>
    <property type="evidence" value="ECO:0007669"/>
    <property type="project" value="TreeGrafter"/>
</dbReference>
<comment type="similarity">
    <text evidence="1 5">Belongs to the class-III pyridoxal-phosphate-dependent aminotransferase family.</text>
</comment>
<evidence type="ECO:0000256" key="4">
    <source>
        <dbReference type="ARBA" id="ARBA00022898"/>
    </source>
</evidence>
<dbReference type="Pfam" id="PF00202">
    <property type="entry name" value="Aminotran_3"/>
    <property type="match status" value="1"/>
</dbReference>
<dbReference type="AlphaFoldDB" id="A0A2A5WA62"/>
<name>A0A2A5WA62_9GAMM</name>
<evidence type="ECO:0000256" key="2">
    <source>
        <dbReference type="ARBA" id="ARBA00022576"/>
    </source>
</evidence>
<gene>
    <name evidence="6" type="ORF">CNF02_09545</name>
</gene>
<proteinExistence type="inferred from homology"/>
<dbReference type="GO" id="GO:0004015">
    <property type="term" value="F:adenosylmethionine-8-amino-7-oxononanoate transaminase activity"/>
    <property type="evidence" value="ECO:0007669"/>
    <property type="project" value="TreeGrafter"/>
</dbReference>
<dbReference type="PANTHER" id="PTHR42684:SF3">
    <property type="entry name" value="ADENOSYLMETHIONINE-8-AMINO-7-OXONONANOATE AMINOTRANSFERASE"/>
    <property type="match status" value="1"/>
</dbReference>
<keyword evidence="4 5" id="KW-0663">Pyridoxal phosphate</keyword>
<dbReference type="InterPro" id="IPR005814">
    <property type="entry name" value="Aminotrans_3"/>
</dbReference>
<keyword evidence="2 6" id="KW-0032">Aminotransferase</keyword>
<comment type="caution">
    <text evidence="6">The sequence shown here is derived from an EMBL/GenBank/DDBJ whole genome shotgun (WGS) entry which is preliminary data.</text>
</comment>
<dbReference type="FunFam" id="3.40.640.10:FF:000014">
    <property type="entry name" value="Adenosylmethionine-8-amino-7-oxononanoate aminotransferase, probable"/>
    <property type="match status" value="1"/>
</dbReference>
<evidence type="ECO:0000256" key="1">
    <source>
        <dbReference type="ARBA" id="ARBA00008954"/>
    </source>
</evidence>
<dbReference type="PANTHER" id="PTHR42684">
    <property type="entry name" value="ADENOSYLMETHIONINE-8-AMINO-7-OXONONANOATE AMINOTRANSFERASE"/>
    <property type="match status" value="1"/>
</dbReference>
<dbReference type="Gene3D" id="3.90.1150.10">
    <property type="entry name" value="Aspartate Aminotransferase, domain 1"/>
    <property type="match status" value="1"/>
</dbReference>
<reference evidence="6 7" key="1">
    <citation type="submission" date="2017-08" db="EMBL/GenBank/DDBJ databases">
        <title>Fine stratification of microbial communities through a metagenomic profile of the photic zone.</title>
        <authorList>
            <person name="Haro-Moreno J.M."/>
            <person name="Lopez-Perez M."/>
            <person name="De La Torre J."/>
            <person name="Picazo A."/>
            <person name="Camacho A."/>
            <person name="Rodriguez-Valera F."/>
        </authorList>
    </citation>
    <scope>NUCLEOTIDE SEQUENCE [LARGE SCALE GENOMIC DNA]</scope>
    <source>
        <strain evidence="6">MED-G28</strain>
    </source>
</reference>
<keyword evidence="3 6" id="KW-0808">Transferase</keyword>
<dbReference type="CDD" id="cd00610">
    <property type="entry name" value="OAT_like"/>
    <property type="match status" value="1"/>
</dbReference>
<evidence type="ECO:0000256" key="5">
    <source>
        <dbReference type="RuleBase" id="RU003560"/>
    </source>
</evidence>
<dbReference type="GO" id="GO:0030170">
    <property type="term" value="F:pyridoxal phosphate binding"/>
    <property type="evidence" value="ECO:0007669"/>
    <property type="project" value="InterPro"/>
</dbReference>
<sequence length="449" mass="49573">MTSIIYPTTNLKQLEQLNIVKGEGIYVYDDAGNQYLEGLAGLWCASLGYGNEELIDAITHQLKTLSYSHMFGGRTHNIVIQLADKLNEMLPVENGKVFFANSGSEANDSHMKMLRYYFNVTGEPQKKKIIALERSYHGVTLAAASLTGLPANHTHFSLPVKELGILRTDSPHYYRSRIDNESEREFCTRILNNLEELIIKEGPETIAAFIAEPIGGASGVVVPPDSYFPEVETLLTKYDIMLWSDEVICGFGRTGNDFGCETMGFKPQLLSLAKQLSSAYLPISASVIPDYMYEAMVEPSSQVGVFGHGYTYSGHPAACAAALKTLEIYQRDKLFEHAREMGSYMQNRLREFSDHPIVGEVRGRGLLAAVELVANKNTGESFEDASVGAFAKQSCQDHGLLIRAVGGNSIAFCPPLIINTEQIDEMIEKFSQALQVTLDYVSAEGLLNH</sequence>
<organism evidence="6 7">
    <name type="scientific">OM182 bacterium MED-G28</name>
    <dbReference type="NCBI Taxonomy" id="1986256"/>
    <lineage>
        <taxon>Bacteria</taxon>
        <taxon>Pseudomonadati</taxon>
        <taxon>Pseudomonadota</taxon>
        <taxon>Gammaproteobacteria</taxon>
        <taxon>OMG group</taxon>
        <taxon>OM182 clade</taxon>
    </lineage>
</organism>
<dbReference type="GO" id="GO:0009102">
    <property type="term" value="P:biotin biosynthetic process"/>
    <property type="evidence" value="ECO:0007669"/>
    <property type="project" value="TreeGrafter"/>
</dbReference>
<dbReference type="Proteomes" id="UP000219329">
    <property type="component" value="Unassembled WGS sequence"/>
</dbReference>
<dbReference type="InterPro" id="IPR015424">
    <property type="entry name" value="PyrdxlP-dep_Trfase"/>
</dbReference>
<dbReference type="EMBL" id="NTJZ01000010">
    <property type="protein sequence ID" value="PDH33183.1"/>
    <property type="molecule type" value="Genomic_DNA"/>
</dbReference>
<protein>
    <submittedName>
        <fullName evidence="6">Aspartate aminotransferase family protein</fullName>
    </submittedName>
</protein>
<evidence type="ECO:0000313" key="6">
    <source>
        <dbReference type="EMBL" id="PDH33183.1"/>
    </source>
</evidence>
<dbReference type="InterPro" id="IPR015421">
    <property type="entry name" value="PyrdxlP-dep_Trfase_major"/>
</dbReference>
<dbReference type="InterPro" id="IPR015422">
    <property type="entry name" value="PyrdxlP-dep_Trfase_small"/>
</dbReference>
<dbReference type="SUPFAM" id="SSF53383">
    <property type="entry name" value="PLP-dependent transferases"/>
    <property type="match status" value="1"/>
</dbReference>
<evidence type="ECO:0000313" key="7">
    <source>
        <dbReference type="Proteomes" id="UP000219329"/>
    </source>
</evidence>
<accession>A0A2A5WA62</accession>
<dbReference type="Gene3D" id="3.40.640.10">
    <property type="entry name" value="Type I PLP-dependent aspartate aminotransferase-like (Major domain)"/>
    <property type="match status" value="1"/>
</dbReference>
<dbReference type="PIRSF" id="PIRSF000521">
    <property type="entry name" value="Transaminase_4ab_Lys_Orn"/>
    <property type="match status" value="1"/>
</dbReference>
<evidence type="ECO:0000256" key="3">
    <source>
        <dbReference type="ARBA" id="ARBA00022679"/>
    </source>
</evidence>